<dbReference type="InterPro" id="IPR045069">
    <property type="entry name" value="MATE_euk"/>
</dbReference>
<dbReference type="GO" id="GO:0015297">
    <property type="term" value="F:antiporter activity"/>
    <property type="evidence" value="ECO:0007669"/>
    <property type="project" value="InterPro"/>
</dbReference>
<dbReference type="AlphaFoldDB" id="A0A5J9TEZ7"/>
<name>A0A5J9TEZ7_9POAL</name>
<comment type="subcellular location">
    <subcellularLocation>
        <location evidence="1">Membrane</location>
        <topology evidence="1">Multi-pass membrane protein</topology>
    </subcellularLocation>
</comment>
<protein>
    <recommendedName>
        <fullName evidence="9">Protein DETOXIFICATION</fullName>
    </recommendedName>
</protein>
<evidence type="ECO:0000256" key="4">
    <source>
        <dbReference type="ARBA" id="ARBA00022989"/>
    </source>
</evidence>
<dbReference type="GO" id="GO:0042910">
    <property type="term" value="F:xenobiotic transmembrane transporter activity"/>
    <property type="evidence" value="ECO:0007669"/>
    <property type="project" value="InterPro"/>
</dbReference>
<feature type="transmembrane region" description="Helical" evidence="6">
    <location>
        <begin position="132"/>
        <end position="157"/>
    </location>
</feature>
<sequence>MTTTVLSQLGMASALETLCGQAYGAKQYHMLGIYMQRSWIILLATAMLLSPMYIFSRQLLTALGQSAELSREAGLVSMYMLPSIFMYAINLPVARFLQCQLKNWVTAVATAVVFLAHVAVTWVLVQYFGLGVLGAAMAFNFSWVLFAALQLAYALGGGCPETWTGFSASAFVDLPEFVMLSASSGVMVCLENWYYRILIFLAAYMKNAEIAVDALSICMSFAGWEMMIHLGFLAGTGVRVANELGAANGQGARFATYVSTTTSFLISLFASLLALVFHDKLAMIFSSSEPVIRAVDDISVLLAFTILLNGIQPVLSGVAIGSGWQGLVAYVNIGSYYLIGIPFGALLGWGFHYGVLGIWAGMIGGTMVQTLILAWIILRCDWNEEALKAGKRVRQWSSTK</sequence>
<organism evidence="7 8">
    <name type="scientific">Eragrostis curvula</name>
    <name type="common">weeping love grass</name>
    <dbReference type="NCBI Taxonomy" id="38414"/>
    <lineage>
        <taxon>Eukaryota</taxon>
        <taxon>Viridiplantae</taxon>
        <taxon>Streptophyta</taxon>
        <taxon>Embryophyta</taxon>
        <taxon>Tracheophyta</taxon>
        <taxon>Spermatophyta</taxon>
        <taxon>Magnoliopsida</taxon>
        <taxon>Liliopsida</taxon>
        <taxon>Poales</taxon>
        <taxon>Poaceae</taxon>
        <taxon>PACMAD clade</taxon>
        <taxon>Chloridoideae</taxon>
        <taxon>Eragrostideae</taxon>
        <taxon>Eragrostidinae</taxon>
        <taxon>Eragrostis</taxon>
    </lineage>
</organism>
<comment type="similarity">
    <text evidence="2">Belongs to the multi antimicrobial extrusion (MATE) (TC 2.A.66.1) family.</text>
</comment>
<keyword evidence="4 6" id="KW-1133">Transmembrane helix</keyword>
<feature type="transmembrane region" description="Helical" evidence="6">
    <location>
        <begin position="356"/>
        <end position="378"/>
    </location>
</feature>
<evidence type="ECO:0000256" key="1">
    <source>
        <dbReference type="ARBA" id="ARBA00004141"/>
    </source>
</evidence>
<dbReference type="GO" id="GO:1990961">
    <property type="term" value="P:xenobiotic detoxification by transmembrane export across the plasma membrane"/>
    <property type="evidence" value="ECO:0007669"/>
    <property type="project" value="InterPro"/>
</dbReference>
<evidence type="ECO:0000256" key="6">
    <source>
        <dbReference type="SAM" id="Phobius"/>
    </source>
</evidence>
<dbReference type="OrthoDB" id="2126698at2759"/>
<feature type="transmembrane region" description="Helical" evidence="6">
    <location>
        <begin position="254"/>
        <end position="277"/>
    </location>
</feature>
<reference evidence="7 8" key="1">
    <citation type="journal article" date="2019" name="Sci. Rep.">
        <title>A high-quality genome of Eragrostis curvula grass provides insights into Poaceae evolution and supports new strategies to enhance forage quality.</title>
        <authorList>
            <person name="Carballo J."/>
            <person name="Santos B.A.C.M."/>
            <person name="Zappacosta D."/>
            <person name="Garbus I."/>
            <person name="Selva J.P."/>
            <person name="Gallo C.A."/>
            <person name="Diaz A."/>
            <person name="Albertini E."/>
            <person name="Caccamo M."/>
            <person name="Echenique V."/>
        </authorList>
    </citation>
    <scope>NUCLEOTIDE SEQUENCE [LARGE SCALE GENOMIC DNA]</scope>
    <source>
        <strain evidence="8">cv. Victoria</strain>
        <tissue evidence="7">Leaf</tissue>
    </source>
</reference>
<evidence type="ECO:0000313" key="7">
    <source>
        <dbReference type="EMBL" id="TVU09889.1"/>
    </source>
</evidence>
<feature type="transmembrane region" description="Helical" evidence="6">
    <location>
        <begin position="210"/>
        <end position="234"/>
    </location>
</feature>
<feature type="transmembrane region" description="Helical" evidence="6">
    <location>
        <begin position="34"/>
        <end position="55"/>
    </location>
</feature>
<evidence type="ECO:0000256" key="5">
    <source>
        <dbReference type="ARBA" id="ARBA00023136"/>
    </source>
</evidence>
<proteinExistence type="inferred from homology"/>
<comment type="caution">
    <text evidence="7">The sequence shown here is derived from an EMBL/GenBank/DDBJ whole genome shotgun (WGS) entry which is preliminary data.</text>
</comment>
<feature type="transmembrane region" description="Helical" evidence="6">
    <location>
        <begin position="76"/>
        <end position="98"/>
    </location>
</feature>
<dbReference type="Gramene" id="TVU09889">
    <property type="protein sequence ID" value="TVU09889"/>
    <property type="gene ID" value="EJB05_43388"/>
</dbReference>
<feature type="transmembrane region" description="Helical" evidence="6">
    <location>
        <begin position="104"/>
        <end position="125"/>
    </location>
</feature>
<evidence type="ECO:0000313" key="8">
    <source>
        <dbReference type="Proteomes" id="UP000324897"/>
    </source>
</evidence>
<dbReference type="PANTHER" id="PTHR11206">
    <property type="entry name" value="MULTIDRUG RESISTANCE PROTEIN"/>
    <property type="match status" value="1"/>
</dbReference>
<feature type="transmembrane region" description="Helical" evidence="6">
    <location>
        <begin position="177"/>
        <end position="198"/>
    </location>
</feature>
<dbReference type="Pfam" id="PF01554">
    <property type="entry name" value="MatE"/>
    <property type="match status" value="2"/>
</dbReference>
<dbReference type="EMBL" id="RWGY01000039">
    <property type="protein sequence ID" value="TVU09889.1"/>
    <property type="molecule type" value="Genomic_DNA"/>
</dbReference>
<gene>
    <name evidence="7" type="ORF">EJB05_43388</name>
</gene>
<keyword evidence="8" id="KW-1185">Reference proteome</keyword>
<evidence type="ECO:0000256" key="2">
    <source>
        <dbReference type="ARBA" id="ARBA00010199"/>
    </source>
</evidence>
<dbReference type="NCBIfam" id="TIGR00797">
    <property type="entry name" value="matE"/>
    <property type="match status" value="1"/>
</dbReference>
<feature type="transmembrane region" description="Helical" evidence="6">
    <location>
        <begin position="327"/>
        <end position="349"/>
    </location>
</feature>
<dbReference type="CDD" id="cd13132">
    <property type="entry name" value="MATE_eukaryotic"/>
    <property type="match status" value="1"/>
</dbReference>
<dbReference type="GO" id="GO:0016020">
    <property type="term" value="C:membrane"/>
    <property type="evidence" value="ECO:0007669"/>
    <property type="project" value="UniProtKB-SubCell"/>
</dbReference>
<dbReference type="Proteomes" id="UP000324897">
    <property type="component" value="Chromosome 3"/>
</dbReference>
<feature type="transmembrane region" description="Helical" evidence="6">
    <location>
        <begin position="298"/>
        <end position="321"/>
    </location>
</feature>
<dbReference type="InterPro" id="IPR002528">
    <property type="entry name" value="MATE_fam"/>
</dbReference>
<keyword evidence="5 6" id="KW-0472">Membrane</keyword>
<evidence type="ECO:0000256" key="3">
    <source>
        <dbReference type="ARBA" id="ARBA00022692"/>
    </source>
</evidence>
<keyword evidence="3 6" id="KW-0812">Transmembrane</keyword>
<accession>A0A5J9TEZ7</accession>
<evidence type="ECO:0008006" key="9">
    <source>
        <dbReference type="Google" id="ProtNLM"/>
    </source>
</evidence>